<dbReference type="PANTHER" id="PTHR43798">
    <property type="entry name" value="MONOACYLGLYCEROL LIPASE"/>
    <property type="match status" value="1"/>
</dbReference>
<dbReference type="InterPro" id="IPR000073">
    <property type="entry name" value="AB_hydrolase_1"/>
</dbReference>
<dbReference type="OrthoDB" id="9801162at2"/>
<dbReference type="Gene3D" id="3.40.50.1820">
    <property type="entry name" value="alpha/beta hydrolase"/>
    <property type="match status" value="1"/>
</dbReference>
<dbReference type="KEGG" id="smao:CAG99_07590"/>
<dbReference type="PANTHER" id="PTHR43798:SF5">
    <property type="entry name" value="MONOACYLGLYCEROL LIPASE ABHD6"/>
    <property type="match status" value="1"/>
</dbReference>
<dbReference type="Pfam" id="PF12697">
    <property type="entry name" value="Abhydrolase_6"/>
    <property type="match status" value="1"/>
</dbReference>
<evidence type="ECO:0000313" key="3">
    <source>
        <dbReference type="Proteomes" id="UP000194218"/>
    </source>
</evidence>
<dbReference type="GO" id="GO:0047372">
    <property type="term" value="F:monoacylglycerol lipase activity"/>
    <property type="evidence" value="ECO:0007669"/>
    <property type="project" value="TreeGrafter"/>
</dbReference>
<protein>
    <submittedName>
        <fullName evidence="2">Alpha/beta hydrolase</fullName>
    </submittedName>
</protein>
<evidence type="ECO:0000313" key="2">
    <source>
        <dbReference type="EMBL" id="ARQ72216.1"/>
    </source>
</evidence>
<dbReference type="InterPro" id="IPR050266">
    <property type="entry name" value="AB_hydrolase_sf"/>
</dbReference>
<keyword evidence="2" id="KW-0378">Hydrolase</keyword>
<dbReference type="PRINTS" id="PR00111">
    <property type="entry name" value="ABHYDROLASE"/>
</dbReference>
<reference evidence="2 3" key="1">
    <citation type="submission" date="2017-05" db="EMBL/GenBank/DDBJ databases">
        <title>Complete genome sequence of Streptomyces sp. SCSIO 03032 revealed the diverse biosynthetic pathways for its bioactive secondary metabolites.</title>
        <authorList>
            <person name="Ma L."/>
            <person name="Zhu Y."/>
            <person name="Zhang W."/>
            <person name="Zhang G."/>
            <person name="Tian X."/>
            <person name="Zhang S."/>
            <person name="Zhang C."/>
        </authorList>
    </citation>
    <scope>NUCLEOTIDE SEQUENCE [LARGE SCALE GENOMIC DNA]</scope>
    <source>
        <strain evidence="2 3">SCSIO 03032</strain>
    </source>
</reference>
<keyword evidence="3" id="KW-1185">Reference proteome</keyword>
<evidence type="ECO:0000259" key="1">
    <source>
        <dbReference type="Pfam" id="PF12697"/>
    </source>
</evidence>
<sequence length="328" mass="35110">MPTTEELRAQAALAATEGWPGVRDGETLRTVSLPGMTLAVRRRAATRDGLEPALLVHGLGGSSRNWSSLMHRLADLVECEALDLPGFGASPPPDNGDYSVYGHARAVIRFLDSPARSGAGPVHLFGNSLGGAVATRVAALRPDLVRSLSLVSPALPELAPQRSALPTGLLGLPGMPRLLPRMTRDLTAGQRARQVLQLCYGNPARITPEDFAAAEAELERRQALPYFWDSLTRSARGLVNAYTLGGQHSLWRQAERVLAPTLLVYGVRDRLVSFRMARRAGRAFGTSRLVVLPEAGHMAMMEYPDEVASAFREFVAVAAAPPGGQGAP</sequence>
<proteinExistence type="predicted"/>
<name>A0A1W7D5B0_9ACTN</name>
<dbReference type="GO" id="GO:0016020">
    <property type="term" value="C:membrane"/>
    <property type="evidence" value="ECO:0007669"/>
    <property type="project" value="TreeGrafter"/>
</dbReference>
<accession>A0A1W7D5B0</accession>
<dbReference type="Proteomes" id="UP000194218">
    <property type="component" value="Chromosome"/>
</dbReference>
<organism evidence="2 3">
    <name type="scientific">Streptomyces marincola</name>
    <dbReference type="NCBI Taxonomy" id="2878388"/>
    <lineage>
        <taxon>Bacteria</taxon>
        <taxon>Bacillati</taxon>
        <taxon>Actinomycetota</taxon>
        <taxon>Actinomycetes</taxon>
        <taxon>Kitasatosporales</taxon>
        <taxon>Streptomycetaceae</taxon>
        <taxon>Streptomyces</taxon>
    </lineage>
</organism>
<dbReference type="GO" id="GO:0046464">
    <property type="term" value="P:acylglycerol catabolic process"/>
    <property type="evidence" value="ECO:0007669"/>
    <property type="project" value="TreeGrafter"/>
</dbReference>
<dbReference type="AlphaFoldDB" id="A0A1W7D5B0"/>
<dbReference type="EMBL" id="CP021121">
    <property type="protein sequence ID" value="ARQ72216.1"/>
    <property type="molecule type" value="Genomic_DNA"/>
</dbReference>
<gene>
    <name evidence="2" type="ORF">CAG99_07590</name>
</gene>
<feature type="domain" description="AB hydrolase-1" evidence="1">
    <location>
        <begin position="54"/>
        <end position="310"/>
    </location>
</feature>
<dbReference type="InterPro" id="IPR029058">
    <property type="entry name" value="AB_hydrolase_fold"/>
</dbReference>
<dbReference type="SUPFAM" id="SSF53474">
    <property type="entry name" value="alpha/beta-Hydrolases"/>
    <property type="match status" value="1"/>
</dbReference>